<evidence type="ECO:0000313" key="4">
    <source>
        <dbReference type="Proteomes" id="UP001597343"/>
    </source>
</evidence>
<feature type="domain" description="Microcystin LR degradation protein MlrC N-terminal" evidence="2">
    <location>
        <begin position="4"/>
        <end position="291"/>
    </location>
</feature>
<dbReference type="InterPro" id="IPR015995">
    <property type="entry name" value="MlrC_N"/>
</dbReference>
<proteinExistence type="predicted"/>
<evidence type="ECO:0000259" key="2">
    <source>
        <dbReference type="Pfam" id="PF07364"/>
    </source>
</evidence>
<protein>
    <submittedName>
        <fullName evidence="3">M81 family metallopeptidase</fullName>
    </submittedName>
</protein>
<comment type="caution">
    <text evidence="3">The sequence shown here is derived from an EMBL/GenBank/DDBJ whole genome shotgun (WGS) entry which is preliminary data.</text>
</comment>
<accession>A0ABW5A1V3</accession>
<dbReference type="InterPro" id="IPR009197">
    <property type="entry name" value="MlrC"/>
</dbReference>
<dbReference type="PIRSF" id="PIRSF012702">
    <property type="entry name" value="UCP012702"/>
    <property type="match status" value="1"/>
</dbReference>
<dbReference type="Pfam" id="PF07171">
    <property type="entry name" value="MlrC_C"/>
    <property type="match status" value="1"/>
</dbReference>
<reference evidence="4" key="1">
    <citation type="journal article" date="2019" name="Int. J. Syst. Evol. Microbiol.">
        <title>The Global Catalogue of Microorganisms (GCM) 10K type strain sequencing project: providing services to taxonomists for standard genome sequencing and annotation.</title>
        <authorList>
            <consortium name="The Broad Institute Genomics Platform"/>
            <consortium name="The Broad Institute Genome Sequencing Center for Infectious Disease"/>
            <person name="Wu L."/>
            <person name="Ma J."/>
        </authorList>
    </citation>
    <scope>NUCLEOTIDE SEQUENCE [LARGE SCALE GENOMIC DNA]</scope>
    <source>
        <strain evidence="4">CGMCC 1.13574</strain>
    </source>
</reference>
<gene>
    <name evidence="3" type="ORF">ACFSOY_19990</name>
</gene>
<feature type="domain" description="Microcystin LR degradation protein MlrC C-terminal" evidence="1">
    <location>
        <begin position="308"/>
        <end position="484"/>
    </location>
</feature>
<name>A0ABW5A1V3_9BACL</name>
<sequence>MRKRVAIGTINHESNSFSPVLTPLSQWERWGLSRGEEILAEWRGSHTAVGAFLEYAERADWEVIPTLAAQTLPSQPITADLYRWLKEQLLAPIERERPDGVLLFMHGAMMAEGVGDVEGDVCRAVKAIIGDRPLVLAMDLHGNITPEMCAHCDGVFAFDTNPHIDLIERALEAAACLERALNGEIRPLVSMAHPPHRMMPPTINMRTAEGPMAELFSLARRWEEQLGILNVSIFGGFPYCDFAGVGLSVVTTADGDRALADACSSAIAARAWEIREQFLKDVPTCEEAIDRTLELLSSGRELAGPIVLADVADNPTGGGSGDTTVLLQELLRRGVEKVAVACIHDPESVQQAKRIGVGNSGSFVIGGKGPIEYGAPLQVEGTVCALTDGRFVSQSQVSRGSQSMGETAVIETGGLKLVITTDRHACIDPEVFQSVGIDPLEQAVIVVKSRGHFRAAFEPIASTILEVGAPGATSTNLHHFPYRNIPRPIWPLDDPDGERKGAQ</sequence>
<evidence type="ECO:0000313" key="3">
    <source>
        <dbReference type="EMBL" id="MFD2172232.1"/>
    </source>
</evidence>
<dbReference type="Pfam" id="PF07364">
    <property type="entry name" value="DUF1485"/>
    <property type="match status" value="1"/>
</dbReference>
<evidence type="ECO:0000259" key="1">
    <source>
        <dbReference type="Pfam" id="PF07171"/>
    </source>
</evidence>
<dbReference type="EMBL" id="JBHUIO010000019">
    <property type="protein sequence ID" value="MFD2172232.1"/>
    <property type="molecule type" value="Genomic_DNA"/>
</dbReference>
<dbReference type="InterPro" id="IPR010799">
    <property type="entry name" value="MlrC_C"/>
</dbReference>
<dbReference type="RefSeq" id="WP_386049621.1">
    <property type="nucleotide sequence ID" value="NZ_JBHUIO010000019.1"/>
</dbReference>
<keyword evidence="4" id="KW-1185">Reference proteome</keyword>
<dbReference type="Proteomes" id="UP001597343">
    <property type="component" value="Unassembled WGS sequence"/>
</dbReference>
<organism evidence="3 4">
    <name type="scientific">Tumebacillus lipolyticus</name>
    <dbReference type="NCBI Taxonomy" id="1280370"/>
    <lineage>
        <taxon>Bacteria</taxon>
        <taxon>Bacillati</taxon>
        <taxon>Bacillota</taxon>
        <taxon>Bacilli</taxon>
        <taxon>Bacillales</taxon>
        <taxon>Alicyclobacillaceae</taxon>
        <taxon>Tumebacillus</taxon>
    </lineage>
</organism>